<dbReference type="AlphaFoldDB" id="A0A1Y2B1I5"/>
<accession>A0A1Y2B1I5</accession>
<feature type="non-terminal residue" evidence="3">
    <location>
        <position position="441"/>
    </location>
</feature>
<feature type="region of interest" description="Disordered" evidence="2">
    <location>
        <begin position="83"/>
        <end position="123"/>
    </location>
</feature>
<comment type="caution">
    <text evidence="3">The sequence shown here is derived from an EMBL/GenBank/DDBJ whole genome shotgun (WGS) entry which is preliminary data.</text>
</comment>
<proteinExistence type="predicted"/>
<feature type="compositionally biased region" description="Polar residues" evidence="2">
    <location>
        <begin position="106"/>
        <end position="123"/>
    </location>
</feature>
<feature type="compositionally biased region" description="Low complexity" evidence="2">
    <location>
        <begin position="86"/>
        <end position="105"/>
    </location>
</feature>
<protein>
    <recommendedName>
        <fullName evidence="5">MIT domain-containing protein</fullName>
    </recommendedName>
</protein>
<feature type="compositionally biased region" description="Basic and acidic residues" evidence="2">
    <location>
        <begin position="263"/>
        <end position="284"/>
    </location>
</feature>
<gene>
    <name evidence="3" type="ORF">LY90DRAFT_674076</name>
</gene>
<sequence>MVEKANELGRKAKENIEKGNIQEAANLYSDAAEIYQNIYKQTNNEVAKKTIQQLFIKSNKEANRISRQIKGKQNKDNLIHQQNHSNSNTLMTNNIGNNNSKSNNNDTSAQSLNKINTPNTPKNLQNFRFTNTTNNNNNNNTIENNIKSKPNYNNHESTAVPVTSLSTIFESTSSHCIDKSSFVLKENQDDEAEKAFIKFWDDIDSLVQNKVSLPVALLSAPLNNKDAVTNKVEKEKTSTFSKVSIASPSVNKNNSIESIGNKNNEEKNSSKHNNNDNDNKKDFEINDDNNLPESEYIIIPQKALPTKTNEEYQKENEKLKETIDCITSEYILLPNTEEFKLALRKAKEYVKYNEYIRSNVAAGSENELSELKKRVAYLEENNYVKQIMKLEEENKDLKIKIENLMKYKNKWDKFVAIAEEKKKKRGNVHHSDTNNKNSQTV</sequence>
<reference evidence="3 4" key="1">
    <citation type="submission" date="2016-08" db="EMBL/GenBank/DDBJ databases">
        <title>A Parts List for Fungal Cellulosomes Revealed by Comparative Genomics.</title>
        <authorList>
            <consortium name="DOE Joint Genome Institute"/>
            <person name="Haitjema C.H."/>
            <person name="Gilmore S.P."/>
            <person name="Henske J.K."/>
            <person name="Solomon K.V."/>
            <person name="De Groot R."/>
            <person name="Kuo A."/>
            <person name="Mondo S.J."/>
            <person name="Salamov A.A."/>
            <person name="Labutti K."/>
            <person name="Zhao Z."/>
            <person name="Chiniquy J."/>
            <person name="Barry K."/>
            <person name="Brewer H.M."/>
            <person name="Purvine S.O."/>
            <person name="Wright A.T."/>
            <person name="Boxma B."/>
            <person name="Van Alen T."/>
            <person name="Hackstein J.H."/>
            <person name="Baker S.E."/>
            <person name="Grigoriev I.V."/>
            <person name="O'Malley M.A."/>
        </authorList>
    </citation>
    <scope>NUCLEOTIDE SEQUENCE [LARGE SCALE GENOMIC DNA]</scope>
    <source>
        <strain evidence="3 4">G1</strain>
    </source>
</reference>
<dbReference type="OrthoDB" id="3197614at2759"/>
<feature type="region of interest" description="Disordered" evidence="2">
    <location>
        <begin position="251"/>
        <end position="288"/>
    </location>
</feature>
<dbReference type="Gene3D" id="1.20.58.80">
    <property type="entry name" value="Phosphotransferase system, lactose/cellobiose-type IIA subunit"/>
    <property type="match status" value="1"/>
</dbReference>
<keyword evidence="4" id="KW-1185">Reference proteome</keyword>
<dbReference type="InterPro" id="IPR036181">
    <property type="entry name" value="MIT_dom_sf"/>
</dbReference>
<feature type="compositionally biased region" description="Low complexity" evidence="2">
    <location>
        <begin position="251"/>
        <end position="262"/>
    </location>
</feature>
<evidence type="ECO:0000256" key="1">
    <source>
        <dbReference type="SAM" id="Coils"/>
    </source>
</evidence>
<dbReference type="STRING" id="1754190.A0A1Y2B1I5"/>
<evidence type="ECO:0000256" key="2">
    <source>
        <dbReference type="SAM" id="MobiDB-lite"/>
    </source>
</evidence>
<keyword evidence="1" id="KW-0175">Coiled coil</keyword>
<dbReference type="Proteomes" id="UP000193920">
    <property type="component" value="Unassembled WGS sequence"/>
</dbReference>
<name>A0A1Y2B1I5_9FUNG</name>
<dbReference type="SUPFAM" id="SSF116846">
    <property type="entry name" value="MIT domain"/>
    <property type="match status" value="1"/>
</dbReference>
<feature type="coiled-coil region" evidence="1">
    <location>
        <begin position="361"/>
        <end position="410"/>
    </location>
</feature>
<evidence type="ECO:0008006" key="5">
    <source>
        <dbReference type="Google" id="ProtNLM"/>
    </source>
</evidence>
<evidence type="ECO:0000313" key="4">
    <source>
        <dbReference type="Proteomes" id="UP000193920"/>
    </source>
</evidence>
<dbReference type="EMBL" id="MCOG01000184">
    <property type="protein sequence ID" value="ORY28673.1"/>
    <property type="molecule type" value="Genomic_DNA"/>
</dbReference>
<evidence type="ECO:0000313" key="3">
    <source>
        <dbReference type="EMBL" id="ORY28673.1"/>
    </source>
</evidence>
<organism evidence="3 4">
    <name type="scientific">Neocallimastix californiae</name>
    <dbReference type="NCBI Taxonomy" id="1754190"/>
    <lineage>
        <taxon>Eukaryota</taxon>
        <taxon>Fungi</taxon>
        <taxon>Fungi incertae sedis</taxon>
        <taxon>Chytridiomycota</taxon>
        <taxon>Chytridiomycota incertae sedis</taxon>
        <taxon>Neocallimastigomycetes</taxon>
        <taxon>Neocallimastigales</taxon>
        <taxon>Neocallimastigaceae</taxon>
        <taxon>Neocallimastix</taxon>
    </lineage>
</organism>